<accession>A0ABD0WF53</accession>
<dbReference type="InterPro" id="IPR038538">
    <property type="entry name" value="MTERF_sf"/>
</dbReference>
<organism evidence="4 5">
    <name type="scientific">Dendrobium thyrsiflorum</name>
    <name type="common">Pinecone-like raceme dendrobium</name>
    <name type="synonym">Orchid</name>
    <dbReference type="NCBI Taxonomy" id="117978"/>
    <lineage>
        <taxon>Eukaryota</taxon>
        <taxon>Viridiplantae</taxon>
        <taxon>Streptophyta</taxon>
        <taxon>Embryophyta</taxon>
        <taxon>Tracheophyta</taxon>
        <taxon>Spermatophyta</taxon>
        <taxon>Magnoliopsida</taxon>
        <taxon>Liliopsida</taxon>
        <taxon>Asparagales</taxon>
        <taxon>Orchidaceae</taxon>
        <taxon>Epidendroideae</taxon>
        <taxon>Malaxideae</taxon>
        <taxon>Dendrobiinae</taxon>
        <taxon>Dendrobium</taxon>
    </lineage>
</organism>
<evidence type="ECO:0000313" key="5">
    <source>
        <dbReference type="Proteomes" id="UP001552299"/>
    </source>
</evidence>
<evidence type="ECO:0000256" key="2">
    <source>
        <dbReference type="ARBA" id="ARBA00022472"/>
    </source>
</evidence>
<evidence type="ECO:0000256" key="3">
    <source>
        <dbReference type="ARBA" id="ARBA00022946"/>
    </source>
</evidence>
<dbReference type="AlphaFoldDB" id="A0ABD0WF53"/>
<keyword evidence="2" id="KW-0805">Transcription regulation</keyword>
<dbReference type="InterPro" id="IPR003690">
    <property type="entry name" value="MTERF"/>
</dbReference>
<comment type="similarity">
    <text evidence="1">Belongs to the mTERF family.</text>
</comment>
<dbReference type="PANTHER" id="PTHR13068">
    <property type="entry name" value="CGI-12 PROTEIN-RELATED"/>
    <property type="match status" value="1"/>
</dbReference>
<dbReference type="Pfam" id="PF02536">
    <property type="entry name" value="mTERF"/>
    <property type="match status" value="4"/>
</dbReference>
<dbReference type="SMART" id="SM00733">
    <property type="entry name" value="Mterf"/>
    <property type="match status" value="12"/>
</dbReference>
<comment type="caution">
    <text evidence="4">The sequence shown here is derived from an EMBL/GenBank/DDBJ whole genome shotgun (WGS) entry which is preliminary data.</text>
</comment>
<keyword evidence="2" id="KW-0806">Transcription termination</keyword>
<dbReference type="EMBL" id="JANQDX010000001">
    <property type="protein sequence ID" value="KAL0929083.1"/>
    <property type="molecule type" value="Genomic_DNA"/>
</dbReference>
<name>A0ABD0WF53_DENTH</name>
<dbReference type="GO" id="GO:0006353">
    <property type="term" value="P:DNA-templated transcription termination"/>
    <property type="evidence" value="ECO:0007669"/>
    <property type="project" value="UniProtKB-KW"/>
</dbReference>
<keyword evidence="3" id="KW-0809">Transit peptide</keyword>
<sequence>MFRFLLRCRLSIAIDRSCAAPLRLLHDKVTKTLNPSVSDATVSYLVGSCGLSLAAALSVTKKLTLKATDAADSFLSLLKSYTFTQPQIAYIVTTHPELLTYNSEKKIKPKLEFFLGVGYSNADIVNIVTNNPQILCFSLENRLRPNFHMLKSIFNVDREFSIAILNASQLLGLRLEGFILPNVKTLRDIGVPRHNVMKFVTHYPRALTKSTSHFNKDVALLQQIGFDVSLPMFIVGMNALSMVPQSSWDKKLELYRSFGWSKEDTLTAFRRYPYCMSLSEEKIKRHMTFFVKKLKFDPTYVARRPNFLAFSFEKRISPRYKIFCLLESKGLPKRTKDFASFLYIPEMEFVKKYIIKHAVQVPELLKVYEDNLGLFGCKEEQLGNWTFRLHGVSSQITAGILEFCYLVPKTLDPSFSDFTISYLVGSCGLSPGAALSVAKTFSFKTKATTRNADSLLSLLRSHGCTQSQIADIVTRYPPLLTYNPEKIIKPKLEFFIGLGYSGDDVVKLITSDIHILKSSLEKRIRPNYDMLKGILGSHTEVTIAIGNSSRLLRQNLDRYMLPNIKTLKDLGVPENRIVKLATLYPRSLLKDPAQFNKTVDLLKKMGFDVSKAVFTLGVNVLCASCKATWDRKFQLYRSLGWSEDDILTAFKKHPFCMLLSEEKIKHNFGFFAKELKWAPSFVAARPILLFFSFENTIAPRYKIFRILESKGLIRRNAGFSTLLWLPKKKFLNQYVIKFADQVPELLELYKDKLQLSIVEAVQLFRRCFHPLLTMTKALFEMAFLLLHKTVF</sequence>
<evidence type="ECO:0000313" key="4">
    <source>
        <dbReference type="EMBL" id="KAL0929083.1"/>
    </source>
</evidence>
<dbReference type="PANTHER" id="PTHR13068:SF236">
    <property type="entry name" value="OS02G0749800 PROTEIN"/>
    <property type="match status" value="1"/>
</dbReference>
<keyword evidence="5" id="KW-1185">Reference proteome</keyword>
<reference evidence="4 5" key="1">
    <citation type="journal article" date="2024" name="Plant Biotechnol. J.">
        <title>Dendrobium thyrsiflorum genome and its molecular insights into genes involved in important horticultural traits.</title>
        <authorList>
            <person name="Chen B."/>
            <person name="Wang J.Y."/>
            <person name="Zheng P.J."/>
            <person name="Li K.L."/>
            <person name="Liang Y.M."/>
            <person name="Chen X.F."/>
            <person name="Zhang C."/>
            <person name="Zhao X."/>
            <person name="He X."/>
            <person name="Zhang G.Q."/>
            <person name="Liu Z.J."/>
            <person name="Xu Q."/>
        </authorList>
    </citation>
    <scope>NUCLEOTIDE SEQUENCE [LARGE SCALE GENOMIC DNA]</scope>
    <source>
        <strain evidence="4">GZMU011</strain>
    </source>
</reference>
<evidence type="ECO:0000256" key="1">
    <source>
        <dbReference type="ARBA" id="ARBA00007692"/>
    </source>
</evidence>
<gene>
    <name evidence="4" type="ORF">M5K25_001023</name>
</gene>
<dbReference type="Proteomes" id="UP001552299">
    <property type="component" value="Unassembled WGS sequence"/>
</dbReference>
<dbReference type="Gene3D" id="1.25.70.10">
    <property type="entry name" value="Transcription termination factor 3, mitochondrial"/>
    <property type="match status" value="2"/>
</dbReference>
<protein>
    <submittedName>
        <fullName evidence="4">Uncharacterized protein</fullName>
    </submittedName>
</protein>
<proteinExistence type="inferred from homology"/>
<keyword evidence="2" id="KW-0804">Transcription</keyword>
<dbReference type="FunFam" id="1.25.70.10:FF:000001">
    <property type="entry name" value="Mitochondrial transcription termination factor-like"/>
    <property type="match status" value="2"/>
</dbReference>